<feature type="transmembrane region" description="Helical" evidence="1">
    <location>
        <begin position="164"/>
        <end position="182"/>
    </location>
</feature>
<keyword evidence="1" id="KW-0472">Membrane</keyword>
<evidence type="ECO:0000313" key="2">
    <source>
        <dbReference type="EMBL" id="ELR10788.1"/>
    </source>
</evidence>
<dbReference type="EMBL" id="KB008174">
    <property type="protein sequence ID" value="ELR10788.1"/>
    <property type="molecule type" value="Genomic_DNA"/>
</dbReference>
<dbReference type="Proteomes" id="UP000011083">
    <property type="component" value="Unassembled WGS sequence"/>
</dbReference>
<dbReference type="PANTHER" id="PTHR36784">
    <property type="entry name" value="HISTONE-LYSINE N-METHYLTRANSFERASE"/>
    <property type="match status" value="1"/>
</dbReference>
<keyword evidence="1" id="KW-1133">Transmembrane helix</keyword>
<organism evidence="2 3">
    <name type="scientific">Acanthamoeba castellanii (strain ATCC 30010 / Neff)</name>
    <dbReference type="NCBI Taxonomy" id="1257118"/>
    <lineage>
        <taxon>Eukaryota</taxon>
        <taxon>Amoebozoa</taxon>
        <taxon>Discosea</taxon>
        <taxon>Longamoebia</taxon>
        <taxon>Centramoebida</taxon>
        <taxon>Acanthamoebidae</taxon>
        <taxon>Acanthamoeba</taxon>
    </lineage>
</organism>
<feature type="transmembrane region" description="Helical" evidence="1">
    <location>
        <begin position="136"/>
        <end position="158"/>
    </location>
</feature>
<gene>
    <name evidence="2" type="ORF">ACA1_108250</name>
</gene>
<evidence type="ECO:0000313" key="3">
    <source>
        <dbReference type="Proteomes" id="UP000011083"/>
    </source>
</evidence>
<dbReference type="VEuPathDB" id="AmoebaDB:ACA1_108250"/>
<accession>L8GDJ0</accession>
<name>L8GDJ0_ACACF</name>
<dbReference type="RefSeq" id="XP_004332801.1">
    <property type="nucleotide sequence ID" value="XM_004332753.1"/>
</dbReference>
<keyword evidence="3" id="KW-1185">Reference proteome</keyword>
<dbReference type="PANTHER" id="PTHR36784:SF1">
    <property type="entry name" value="HISTONE-LYSINE N-METHYLTRANSFERASE"/>
    <property type="match status" value="1"/>
</dbReference>
<sequence length="210" mass="24342">MDLDEPLDEDEQAEMIQTMERQNSQQDIFFRDTHVLNALLPQQQNAFFLVSLVFSLLKLYCALSQLFLPWQLPFHFYLDEVYPVWVVALLEFVSLLPFVLVGLYIRPRRAEVGTSSGSSPTEEESFHGRVIHKRQLLQWALLLHVPTLAVLLVTYLFTLPESPVSVLHFMWFVGASFAYLGLCKYLDGAMLEVEHGVRNLYNYTYSYKKA</sequence>
<feature type="transmembrane region" description="Helical" evidence="1">
    <location>
        <begin position="46"/>
        <end position="70"/>
    </location>
</feature>
<dbReference type="GeneID" id="14911183"/>
<dbReference type="KEGG" id="acan:ACA1_108250"/>
<protein>
    <recommendedName>
        <fullName evidence="4">Transmembrane protein</fullName>
    </recommendedName>
</protein>
<reference evidence="2 3" key="1">
    <citation type="journal article" date="2013" name="Genome Biol.">
        <title>Genome of Acanthamoeba castellanii highlights extensive lateral gene transfer and early evolution of tyrosine kinase signaling.</title>
        <authorList>
            <person name="Clarke M."/>
            <person name="Lohan A.J."/>
            <person name="Liu B."/>
            <person name="Lagkouvardos I."/>
            <person name="Roy S."/>
            <person name="Zafar N."/>
            <person name="Bertelli C."/>
            <person name="Schilde C."/>
            <person name="Kianianmomeni A."/>
            <person name="Burglin T.R."/>
            <person name="Frech C."/>
            <person name="Turcotte B."/>
            <person name="Kopec K.O."/>
            <person name="Synnott J.M."/>
            <person name="Choo C."/>
            <person name="Paponov I."/>
            <person name="Finkler A."/>
            <person name="Soon Heng Tan C."/>
            <person name="Hutchins A.P."/>
            <person name="Weinmeier T."/>
            <person name="Rattei T."/>
            <person name="Chu J.S."/>
            <person name="Gimenez G."/>
            <person name="Irimia M."/>
            <person name="Rigden D.J."/>
            <person name="Fitzpatrick D.A."/>
            <person name="Lorenzo-Morales J."/>
            <person name="Bateman A."/>
            <person name="Chiu C.H."/>
            <person name="Tang P."/>
            <person name="Hegemann P."/>
            <person name="Fromm H."/>
            <person name="Raoult D."/>
            <person name="Greub G."/>
            <person name="Miranda-Saavedra D."/>
            <person name="Chen N."/>
            <person name="Nash P."/>
            <person name="Ginger M.L."/>
            <person name="Horn M."/>
            <person name="Schaap P."/>
            <person name="Caler L."/>
            <person name="Loftus B."/>
        </authorList>
    </citation>
    <scope>NUCLEOTIDE SEQUENCE [LARGE SCALE GENOMIC DNA]</scope>
    <source>
        <strain evidence="2 3">Neff</strain>
    </source>
</reference>
<dbReference type="AlphaFoldDB" id="L8GDJ0"/>
<keyword evidence="1" id="KW-0812">Transmembrane</keyword>
<evidence type="ECO:0008006" key="4">
    <source>
        <dbReference type="Google" id="ProtNLM"/>
    </source>
</evidence>
<feature type="transmembrane region" description="Helical" evidence="1">
    <location>
        <begin position="82"/>
        <end position="105"/>
    </location>
</feature>
<dbReference type="OrthoDB" id="1904339at2759"/>
<proteinExistence type="predicted"/>
<evidence type="ECO:0000256" key="1">
    <source>
        <dbReference type="SAM" id="Phobius"/>
    </source>
</evidence>